<dbReference type="AlphaFoldDB" id="A0A4Y2RXC9"/>
<gene>
    <name evidence="1" type="ORF">AVEN_176169_1</name>
</gene>
<sequence>MIDSVYPVKAYGKSTRQFARYSGKQVWGKKQISEFVSIKRGVPCRFEVDRDAMTQVLLDNIAPPLGGLNSFNEKVQAAFRNNVTVSCACIGNFMQKAFPILRWLPDYSIKNDLFLDVLTGITLLILHVPQGTFAISVFWPARSRLHLSAGEHDVQDSLQQTSGGVEYVMWNHGTDGL</sequence>
<evidence type="ECO:0000313" key="2">
    <source>
        <dbReference type="Proteomes" id="UP000499080"/>
    </source>
</evidence>
<dbReference type="OrthoDB" id="288203at2759"/>
<keyword evidence="2" id="KW-1185">Reference proteome</keyword>
<proteinExistence type="predicted"/>
<reference evidence="1 2" key="1">
    <citation type="journal article" date="2019" name="Sci. Rep.">
        <title>Orb-weaving spider Araneus ventricosus genome elucidates the spidroin gene catalogue.</title>
        <authorList>
            <person name="Kono N."/>
            <person name="Nakamura H."/>
            <person name="Ohtoshi R."/>
            <person name="Moran D.A.P."/>
            <person name="Shinohara A."/>
            <person name="Yoshida Y."/>
            <person name="Fujiwara M."/>
            <person name="Mori M."/>
            <person name="Tomita M."/>
            <person name="Arakawa K."/>
        </authorList>
    </citation>
    <scope>NUCLEOTIDE SEQUENCE [LARGE SCALE GENOMIC DNA]</scope>
</reference>
<organism evidence="1 2">
    <name type="scientific">Araneus ventricosus</name>
    <name type="common">Orbweaver spider</name>
    <name type="synonym">Epeira ventricosa</name>
    <dbReference type="NCBI Taxonomy" id="182803"/>
    <lineage>
        <taxon>Eukaryota</taxon>
        <taxon>Metazoa</taxon>
        <taxon>Ecdysozoa</taxon>
        <taxon>Arthropoda</taxon>
        <taxon>Chelicerata</taxon>
        <taxon>Arachnida</taxon>
        <taxon>Araneae</taxon>
        <taxon>Araneomorphae</taxon>
        <taxon>Entelegynae</taxon>
        <taxon>Araneoidea</taxon>
        <taxon>Araneidae</taxon>
        <taxon>Araneus</taxon>
    </lineage>
</organism>
<dbReference type="Proteomes" id="UP000499080">
    <property type="component" value="Unassembled WGS sequence"/>
</dbReference>
<comment type="caution">
    <text evidence="1">The sequence shown here is derived from an EMBL/GenBank/DDBJ whole genome shotgun (WGS) entry which is preliminary data.</text>
</comment>
<name>A0A4Y2RXC9_ARAVE</name>
<protein>
    <submittedName>
        <fullName evidence="1">Uncharacterized protein</fullName>
    </submittedName>
</protein>
<dbReference type="EMBL" id="BGPR01018753">
    <property type="protein sequence ID" value="GBN80046.1"/>
    <property type="molecule type" value="Genomic_DNA"/>
</dbReference>
<accession>A0A4Y2RXC9</accession>
<evidence type="ECO:0000313" key="1">
    <source>
        <dbReference type="EMBL" id="GBN80046.1"/>
    </source>
</evidence>